<accession>A0A5B7I816</accession>
<comment type="caution">
    <text evidence="2">The sequence shown here is derived from an EMBL/GenBank/DDBJ whole genome shotgun (WGS) entry which is preliminary data.</text>
</comment>
<evidence type="ECO:0000313" key="2">
    <source>
        <dbReference type="EMBL" id="MPC77637.1"/>
    </source>
</evidence>
<reference evidence="2 3" key="1">
    <citation type="submission" date="2019-05" db="EMBL/GenBank/DDBJ databases">
        <title>Another draft genome of Portunus trituberculatus and its Hox gene families provides insights of decapod evolution.</title>
        <authorList>
            <person name="Jeong J.-H."/>
            <person name="Song I."/>
            <person name="Kim S."/>
            <person name="Choi T."/>
            <person name="Kim D."/>
            <person name="Ryu S."/>
            <person name="Kim W."/>
        </authorList>
    </citation>
    <scope>NUCLEOTIDE SEQUENCE [LARGE SCALE GENOMIC DNA]</scope>
    <source>
        <tissue evidence="2">Muscle</tissue>
    </source>
</reference>
<dbReference type="EMBL" id="VSRR010046327">
    <property type="protein sequence ID" value="MPC77637.1"/>
    <property type="molecule type" value="Genomic_DNA"/>
</dbReference>
<dbReference type="AlphaFoldDB" id="A0A5B7I816"/>
<organism evidence="2 3">
    <name type="scientific">Portunus trituberculatus</name>
    <name type="common">Swimming crab</name>
    <name type="synonym">Neptunus trituberculatus</name>
    <dbReference type="NCBI Taxonomy" id="210409"/>
    <lineage>
        <taxon>Eukaryota</taxon>
        <taxon>Metazoa</taxon>
        <taxon>Ecdysozoa</taxon>
        <taxon>Arthropoda</taxon>
        <taxon>Crustacea</taxon>
        <taxon>Multicrustacea</taxon>
        <taxon>Malacostraca</taxon>
        <taxon>Eumalacostraca</taxon>
        <taxon>Eucarida</taxon>
        <taxon>Decapoda</taxon>
        <taxon>Pleocyemata</taxon>
        <taxon>Brachyura</taxon>
        <taxon>Eubrachyura</taxon>
        <taxon>Portunoidea</taxon>
        <taxon>Portunidae</taxon>
        <taxon>Portuninae</taxon>
        <taxon>Portunus</taxon>
    </lineage>
</organism>
<keyword evidence="3" id="KW-1185">Reference proteome</keyword>
<name>A0A5B7I816_PORTR</name>
<gene>
    <name evidence="2" type="ORF">E2C01_072095</name>
</gene>
<evidence type="ECO:0000313" key="3">
    <source>
        <dbReference type="Proteomes" id="UP000324222"/>
    </source>
</evidence>
<feature type="region of interest" description="Disordered" evidence="1">
    <location>
        <begin position="40"/>
        <end position="60"/>
    </location>
</feature>
<evidence type="ECO:0000256" key="1">
    <source>
        <dbReference type="SAM" id="MobiDB-lite"/>
    </source>
</evidence>
<protein>
    <submittedName>
        <fullName evidence="2">Uncharacterized protein</fullName>
    </submittedName>
</protein>
<sequence length="86" mass="9463">MMESRNPPPAPSPTEHKVTGVGRGCGVGRWVKVSRYCQMSLQASHGSPPPRTAPPGTRRPRHYTIGHALHGRRRGNTDLLCQIVTR</sequence>
<proteinExistence type="predicted"/>
<dbReference type="Proteomes" id="UP000324222">
    <property type="component" value="Unassembled WGS sequence"/>
</dbReference>
<feature type="compositionally biased region" description="Pro residues" evidence="1">
    <location>
        <begin position="1"/>
        <end position="12"/>
    </location>
</feature>
<feature type="region of interest" description="Disordered" evidence="1">
    <location>
        <begin position="1"/>
        <end position="24"/>
    </location>
</feature>